<sequence>MTEKKKTALRVGVYFLAWLAMAVPVSFGLFLNAEKSVTVASHDAMVSPALGNHVTIRTGPFLPNVRREARAPLGVDIVLGKTEAGTIEEAVERYAFIASQPDAQIKIVTDALVAMALESALRGGVVAIVPIGVWLLIGKTRRRQLFGTTRLTRVGRAGVAVVVASGLVVVLTQKSWLGDDAVVVDRSEWMSLPDYLPGVVIPSEARDIEIQGTLAASGTRRLVLSAIDTYDKSSTFYAEAKDNVDELELREPAEDETVAVLVSDRHDNIGMDPVARAIGDRAGASVILDAGDDTSTGSSWEAFSLDSLNEAFDEDDYARYSVQGNHDHGGFVGQYLADRGWTTATNGVIDAGPIGNLASWDDPRSSGLGNWRDQKGLSVEELSTIIADEICDGDERVNTLLVHDMNMADQALARGCTDLVVAGHVHVVSGPTPFEGSNGEVGYRFRNGTSGGAAYAVAVGSKLRRAADISLITYRDERPVGIQVVTLQTNGGFEVGEWTELDYQAPPEEPEDEGADEESPAPSPTITP</sequence>
<gene>
    <name evidence="3" type="ORF">BJ980_002899</name>
</gene>
<evidence type="ECO:0000256" key="1">
    <source>
        <dbReference type="SAM" id="MobiDB-lite"/>
    </source>
</evidence>
<proteinExistence type="predicted"/>
<comment type="caution">
    <text evidence="3">The sequence shown here is derived from an EMBL/GenBank/DDBJ whole genome shotgun (WGS) entry which is preliminary data.</text>
</comment>
<keyword evidence="4" id="KW-1185">Reference proteome</keyword>
<feature type="compositionally biased region" description="Acidic residues" evidence="1">
    <location>
        <begin position="508"/>
        <end position="519"/>
    </location>
</feature>
<protein>
    <submittedName>
        <fullName evidence="3">Putative phosphodiesterase</fullName>
    </submittedName>
</protein>
<feature type="transmembrane region" description="Helical" evidence="2">
    <location>
        <begin position="12"/>
        <end position="31"/>
    </location>
</feature>
<feature type="transmembrane region" description="Helical" evidence="2">
    <location>
        <begin position="157"/>
        <end position="177"/>
    </location>
</feature>
<dbReference type="AlphaFoldDB" id="A0A7Y9S0E2"/>
<keyword evidence="2" id="KW-0472">Membrane</keyword>
<accession>A0A7Y9S0E2</accession>
<organism evidence="3 4">
    <name type="scientific">Nocardioides daedukensis</name>
    <dbReference type="NCBI Taxonomy" id="634462"/>
    <lineage>
        <taxon>Bacteria</taxon>
        <taxon>Bacillati</taxon>
        <taxon>Actinomycetota</taxon>
        <taxon>Actinomycetes</taxon>
        <taxon>Propionibacteriales</taxon>
        <taxon>Nocardioidaceae</taxon>
        <taxon>Nocardioides</taxon>
    </lineage>
</organism>
<evidence type="ECO:0000313" key="4">
    <source>
        <dbReference type="Proteomes" id="UP000540656"/>
    </source>
</evidence>
<dbReference type="EMBL" id="JACCAA010000001">
    <property type="protein sequence ID" value="NYG59976.1"/>
    <property type="molecule type" value="Genomic_DNA"/>
</dbReference>
<keyword evidence="2" id="KW-1133">Transmembrane helix</keyword>
<feature type="region of interest" description="Disordered" evidence="1">
    <location>
        <begin position="499"/>
        <end position="528"/>
    </location>
</feature>
<dbReference type="InterPro" id="IPR029052">
    <property type="entry name" value="Metallo-depent_PP-like"/>
</dbReference>
<dbReference type="SUPFAM" id="SSF56300">
    <property type="entry name" value="Metallo-dependent phosphatases"/>
    <property type="match status" value="1"/>
</dbReference>
<reference evidence="3 4" key="1">
    <citation type="submission" date="2020-07" db="EMBL/GenBank/DDBJ databases">
        <title>Sequencing the genomes of 1000 actinobacteria strains.</title>
        <authorList>
            <person name="Klenk H.-P."/>
        </authorList>
    </citation>
    <scope>NUCLEOTIDE SEQUENCE [LARGE SCALE GENOMIC DNA]</scope>
    <source>
        <strain evidence="3 4">DSM 23819</strain>
    </source>
</reference>
<evidence type="ECO:0000256" key="2">
    <source>
        <dbReference type="SAM" id="Phobius"/>
    </source>
</evidence>
<dbReference type="RefSeq" id="WP_179502968.1">
    <property type="nucleotide sequence ID" value="NZ_JACCAA010000001.1"/>
</dbReference>
<evidence type="ECO:0000313" key="3">
    <source>
        <dbReference type="EMBL" id="NYG59976.1"/>
    </source>
</evidence>
<feature type="transmembrane region" description="Helical" evidence="2">
    <location>
        <begin position="119"/>
        <end position="137"/>
    </location>
</feature>
<keyword evidence="2" id="KW-0812">Transmembrane</keyword>
<dbReference type="Proteomes" id="UP000540656">
    <property type="component" value="Unassembled WGS sequence"/>
</dbReference>
<name>A0A7Y9S0E2_9ACTN</name>